<keyword evidence="7" id="KW-0003">3Fe-4S</keyword>
<keyword evidence="2" id="KW-0813">Transport</keyword>
<gene>
    <name evidence="8" type="ORF">ACFQZM_37250</name>
</gene>
<name>A0ABW2XWN1_9ACTN</name>
<evidence type="ECO:0000256" key="6">
    <source>
        <dbReference type="ARBA" id="ARBA00023014"/>
    </source>
</evidence>
<dbReference type="RefSeq" id="WP_131760808.1">
    <property type="nucleotide sequence ID" value="NZ_CAACUY010000131.1"/>
</dbReference>
<evidence type="ECO:0000256" key="4">
    <source>
        <dbReference type="ARBA" id="ARBA00022982"/>
    </source>
</evidence>
<dbReference type="Proteomes" id="UP001597063">
    <property type="component" value="Unassembled WGS sequence"/>
</dbReference>
<reference evidence="9" key="1">
    <citation type="journal article" date="2019" name="Int. J. Syst. Evol. Microbiol.">
        <title>The Global Catalogue of Microorganisms (GCM) 10K type strain sequencing project: providing services to taxonomists for standard genome sequencing and annotation.</title>
        <authorList>
            <consortium name="The Broad Institute Genomics Platform"/>
            <consortium name="The Broad Institute Genome Sequencing Center for Infectious Disease"/>
            <person name="Wu L."/>
            <person name="Ma J."/>
        </authorList>
    </citation>
    <scope>NUCLEOTIDE SEQUENCE [LARGE SCALE GENOMIC DNA]</scope>
    <source>
        <strain evidence="9">JCM 9371</strain>
    </source>
</reference>
<keyword evidence="9" id="KW-1185">Reference proteome</keyword>
<accession>A0ABW2XWN1</accession>
<keyword evidence="3" id="KW-0479">Metal-binding</keyword>
<evidence type="ECO:0000256" key="1">
    <source>
        <dbReference type="ARBA" id="ARBA00001927"/>
    </source>
</evidence>
<evidence type="ECO:0000313" key="8">
    <source>
        <dbReference type="EMBL" id="MFD0690185.1"/>
    </source>
</evidence>
<comment type="cofactor">
    <cofactor evidence="1">
        <name>[3Fe-4S] cluster</name>
        <dbReference type="ChEBI" id="CHEBI:21137"/>
    </cofactor>
</comment>
<sequence>MEARLRIDRIACDGAGLCAELLPELVRLDEWGYPIVDARPVPEALAGAARDAVRLCPKLALRLAGTVADAA</sequence>
<organism evidence="8 9">
    <name type="scientific">Actinomadura fibrosa</name>
    <dbReference type="NCBI Taxonomy" id="111802"/>
    <lineage>
        <taxon>Bacteria</taxon>
        <taxon>Bacillati</taxon>
        <taxon>Actinomycetota</taxon>
        <taxon>Actinomycetes</taxon>
        <taxon>Streptosporangiales</taxon>
        <taxon>Thermomonosporaceae</taxon>
        <taxon>Actinomadura</taxon>
    </lineage>
</organism>
<proteinExistence type="predicted"/>
<dbReference type="PANTHER" id="PTHR36923:SF3">
    <property type="entry name" value="FERREDOXIN"/>
    <property type="match status" value="1"/>
</dbReference>
<dbReference type="Pfam" id="PF13459">
    <property type="entry name" value="Fer4_15"/>
    <property type="match status" value="1"/>
</dbReference>
<dbReference type="SUPFAM" id="SSF54862">
    <property type="entry name" value="4Fe-4S ferredoxins"/>
    <property type="match status" value="1"/>
</dbReference>
<keyword evidence="4" id="KW-0249">Electron transport</keyword>
<dbReference type="PANTHER" id="PTHR36923">
    <property type="entry name" value="FERREDOXIN"/>
    <property type="match status" value="1"/>
</dbReference>
<dbReference type="InterPro" id="IPR051269">
    <property type="entry name" value="Fe-S_cluster_ET"/>
</dbReference>
<evidence type="ECO:0000256" key="5">
    <source>
        <dbReference type="ARBA" id="ARBA00023004"/>
    </source>
</evidence>
<keyword evidence="6" id="KW-0411">Iron-sulfur</keyword>
<keyword evidence="5" id="KW-0408">Iron</keyword>
<comment type="caution">
    <text evidence="8">The sequence shown here is derived from an EMBL/GenBank/DDBJ whole genome shotgun (WGS) entry which is preliminary data.</text>
</comment>
<dbReference type="EMBL" id="JBHTGP010000018">
    <property type="protein sequence ID" value="MFD0690185.1"/>
    <property type="molecule type" value="Genomic_DNA"/>
</dbReference>
<evidence type="ECO:0000256" key="3">
    <source>
        <dbReference type="ARBA" id="ARBA00022723"/>
    </source>
</evidence>
<protein>
    <submittedName>
        <fullName evidence="8">Ferredoxin</fullName>
    </submittedName>
</protein>
<dbReference type="Gene3D" id="3.30.70.20">
    <property type="match status" value="1"/>
</dbReference>
<evidence type="ECO:0000256" key="2">
    <source>
        <dbReference type="ARBA" id="ARBA00022448"/>
    </source>
</evidence>
<evidence type="ECO:0000256" key="7">
    <source>
        <dbReference type="ARBA" id="ARBA00023291"/>
    </source>
</evidence>
<evidence type="ECO:0000313" key="9">
    <source>
        <dbReference type="Proteomes" id="UP001597063"/>
    </source>
</evidence>